<feature type="compositionally biased region" description="Basic and acidic residues" evidence="1">
    <location>
        <begin position="31"/>
        <end position="40"/>
    </location>
</feature>
<evidence type="ECO:0000313" key="3">
    <source>
        <dbReference type="EMBL" id="JAQ00969.1"/>
    </source>
</evidence>
<feature type="region of interest" description="Disordered" evidence="1">
    <location>
        <begin position="1"/>
        <end position="92"/>
    </location>
</feature>
<accession>A0A146KR68</accession>
<dbReference type="EMBL" id="GDHC01017660">
    <property type="protein sequence ID" value="JAQ00969.1"/>
    <property type="molecule type" value="Transcribed_RNA"/>
</dbReference>
<evidence type="ECO:0000313" key="2">
    <source>
        <dbReference type="EMBL" id="JAP97746.1"/>
    </source>
</evidence>
<dbReference type="AlphaFoldDB" id="A0A146KR68"/>
<protein>
    <submittedName>
        <fullName evidence="2">Uncharacterized protein</fullName>
    </submittedName>
</protein>
<organism evidence="2">
    <name type="scientific">Lygus hesperus</name>
    <name type="common">Western plant bug</name>
    <dbReference type="NCBI Taxonomy" id="30085"/>
    <lineage>
        <taxon>Eukaryota</taxon>
        <taxon>Metazoa</taxon>
        <taxon>Ecdysozoa</taxon>
        <taxon>Arthropoda</taxon>
        <taxon>Hexapoda</taxon>
        <taxon>Insecta</taxon>
        <taxon>Pterygota</taxon>
        <taxon>Neoptera</taxon>
        <taxon>Paraneoptera</taxon>
        <taxon>Hemiptera</taxon>
        <taxon>Heteroptera</taxon>
        <taxon>Panheteroptera</taxon>
        <taxon>Cimicomorpha</taxon>
        <taxon>Miridae</taxon>
        <taxon>Mirini</taxon>
        <taxon>Lygus</taxon>
    </lineage>
</organism>
<gene>
    <name evidence="3" type="ORF">g.66691</name>
    <name evidence="2" type="ORF">g.66692</name>
</gene>
<sequence length="454" mass="50125">MFVASTPLDPRRRRRTSAYDVSSPGISPIRRRGELEDRPYRLPKLPKGTTLEALRGPPSKKRPVAKESLQGPPSKKRPLAENQNMGNVRGTSTIEVETRKSLAYLNEIISLPPPSVIPKKRKSSSTKTISAKQTRKAVDVLSHQSSQAVMDGINSDLMSVNHAAMKNTSHFPELVVISDDEEESNHSVHHRTRRSVSSRKKTIAVTSNGVSDVPTLKDFAMLGSKSVAESRNSMLSVKHRLLPAVAEYCEATAVVAPTKDRYVSGEYTTIIKSEPQDFKRNRSTRCRGSAIIKAEKLQCEAENGYVIFNTRGGTNKDTYEFINESQPRSEPEIAKFSVAEVDSWRELKDQPGVFFSKAPAPQSSGSDGDPFPARAGYLKMEAKKILDIQTCANNVVFTVVKGKGRLKNKTEMKGSNPKTEMIIGDILTIPQGSTFNFTNLGTKNDLIMSYVKLA</sequence>
<proteinExistence type="predicted"/>
<dbReference type="EMBL" id="GDHC01020882">
    <property type="protein sequence ID" value="JAP97746.1"/>
    <property type="molecule type" value="Transcribed_RNA"/>
</dbReference>
<name>A0A146KR68_LYGHE</name>
<evidence type="ECO:0000256" key="1">
    <source>
        <dbReference type="SAM" id="MobiDB-lite"/>
    </source>
</evidence>
<feature type="compositionally biased region" description="Polar residues" evidence="1">
    <location>
        <begin position="81"/>
        <end position="92"/>
    </location>
</feature>
<reference evidence="2" key="1">
    <citation type="journal article" date="2016" name="Gigascience">
        <title>De novo construction of an expanded transcriptome assembly for the western tarnished plant bug, Lygus hesperus.</title>
        <authorList>
            <person name="Tassone E.E."/>
            <person name="Geib S.M."/>
            <person name="Hall B."/>
            <person name="Fabrick J.A."/>
            <person name="Brent C.S."/>
            <person name="Hull J.J."/>
        </authorList>
    </citation>
    <scope>NUCLEOTIDE SEQUENCE</scope>
</reference>